<reference evidence="3" key="3">
    <citation type="submission" date="2018-08" db="UniProtKB">
        <authorList>
            <consortium name="EnsemblPlants"/>
        </authorList>
    </citation>
    <scope>IDENTIFICATION</scope>
    <source>
        <strain evidence="3">cv. Bd21</strain>
    </source>
</reference>
<evidence type="ECO:0000256" key="1">
    <source>
        <dbReference type="SAM" id="Phobius"/>
    </source>
</evidence>
<dbReference type="Gramene" id="KQK03972">
    <property type="protein sequence ID" value="KQK03972"/>
    <property type="gene ID" value="BRADI_2g10936v3"/>
</dbReference>
<dbReference type="AlphaFoldDB" id="A0A0Q3IU65"/>
<proteinExistence type="predicted"/>
<accession>A0A0Q3IU65</accession>
<gene>
    <name evidence="2" type="ORF">BRADI_2g10936v3</name>
</gene>
<name>A0A0Q3IU65_BRADI</name>
<dbReference type="EMBL" id="CM000881">
    <property type="protein sequence ID" value="KQK03972.1"/>
    <property type="molecule type" value="Genomic_DNA"/>
</dbReference>
<keyword evidence="1" id="KW-1133">Transmembrane helix</keyword>
<reference evidence="2" key="2">
    <citation type="submission" date="2017-06" db="EMBL/GenBank/DDBJ databases">
        <title>WGS assembly of Brachypodium distachyon.</title>
        <authorList>
            <consortium name="The International Brachypodium Initiative"/>
            <person name="Lucas S."/>
            <person name="Harmon-Smith M."/>
            <person name="Lail K."/>
            <person name="Tice H."/>
            <person name="Grimwood J."/>
            <person name="Bruce D."/>
            <person name="Barry K."/>
            <person name="Shu S."/>
            <person name="Lindquist E."/>
            <person name="Wang M."/>
            <person name="Pitluck S."/>
            <person name="Vogel J.P."/>
            <person name="Garvin D.F."/>
            <person name="Mockler T.C."/>
            <person name="Schmutz J."/>
            <person name="Rokhsar D."/>
            <person name="Bevan M.W."/>
        </authorList>
    </citation>
    <scope>NUCLEOTIDE SEQUENCE</scope>
    <source>
        <strain evidence="2">Bd21</strain>
    </source>
</reference>
<keyword evidence="4" id="KW-1185">Reference proteome</keyword>
<evidence type="ECO:0000313" key="4">
    <source>
        <dbReference type="Proteomes" id="UP000008810"/>
    </source>
</evidence>
<dbReference type="InParanoid" id="A0A0Q3IU65"/>
<protein>
    <submittedName>
        <fullName evidence="2 3">Uncharacterized protein</fullName>
    </submittedName>
</protein>
<keyword evidence="1" id="KW-0472">Membrane</keyword>
<evidence type="ECO:0000313" key="3">
    <source>
        <dbReference type="EnsemblPlants" id="KQK03972"/>
    </source>
</evidence>
<keyword evidence="1" id="KW-0812">Transmembrane</keyword>
<sequence length="86" mass="10094">MQLQNHCGAICLKDSAEERENVVVILFLLTKVTQPKYNYLLYKNYMLVMPNLLFSTMLDVMPLIPLFFVLFLLVFVKLYVLDEIFA</sequence>
<dbReference type="Proteomes" id="UP000008810">
    <property type="component" value="Chromosome 2"/>
</dbReference>
<reference evidence="2 3" key="1">
    <citation type="journal article" date="2010" name="Nature">
        <title>Genome sequencing and analysis of the model grass Brachypodium distachyon.</title>
        <authorList>
            <consortium name="International Brachypodium Initiative"/>
        </authorList>
    </citation>
    <scope>NUCLEOTIDE SEQUENCE [LARGE SCALE GENOMIC DNA]</scope>
    <source>
        <strain evidence="2 3">Bd21</strain>
    </source>
</reference>
<evidence type="ECO:0000313" key="2">
    <source>
        <dbReference type="EMBL" id="KQK03972.1"/>
    </source>
</evidence>
<organism evidence="2">
    <name type="scientific">Brachypodium distachyon</name>
    <name type="common">Purple false brome</name>
    <name type="synonym">Trachynia distachya</name>
    <dbReference type="NCBI Taxonomy" id="15368"/>
    <lineage>
        <taxon>Eukaryota</taxon>
        <taxon>Viridiplantae</taxon>
        <taxon>Streptophyta</taxon>
        <taxon>Embryophyta</taxon>
        <taxon>Tracheophyta</taxon>
        <taxon>Spermatophyta</taxon>
        <taxon>Magnoliopsida</taxon>
        <taxon>Liliopsida</taxon>
        <taxon>Poales</taxon>
        <taxon>Poaceae</taxon>
        <taxon>BOP clade</taxon>
        <taxon>Pooideae</taxon>
        <taxon>Stipodae</taxon>
        <taxon>Brachypodieae</taxon>
        <taxon>Brachypodium</taxon>
    </lineage>
</organism>
<feature type="transmembrane region" description="Helical" evidence="1">
    <location>
        <begin position="60"/>
        <end position="80"/>
    </location>
</feature>
<dbReference type="EnsemblPlants" id="KQK03972">
    <property type="protein sequence ID" value="KQK03972"/>
    <property type="gene ID" value="BRADI_2g10936v3"/>
</dbReference>